<sequence length="235" mass="26160">MPIASADQVVYVCIKDPFAGRTGGFWSSLAPVPVYISCHPVSRKFFKKYLPSHETIRRNRFVALFGERLQHHNLWHLHRRSVAGGFAVGLFTGLIPGSNPVQFFFAALFAVAFKVNLPVAVITTLYSNPFTILPIYVAAYEIGAFVTGGTSNGMPEVGLHLMDKSISEWGPALIDWVVSLGKPLLVGMLLLALLLSSTGYFAVRAGWRLFAIYEWRKRAKRRRQKNEQNMDGDSG</sequence>
<dbReference type="PANTHER" id="PTHR40547">
    <property type="entry name" value="SLL0298 PROTEIN"/>
    <property type="match status" value="1"/>
</dbReference>
<evidence type="ECO:0000256" key="1">
    <source>
        <dbReference type="SAM" id="Phobius"/>
    </source>
</evidence>
<evidence type="ECO:0000313" key="4">
    <source>
        <dbReference type="Proteomes" id="UP000183339"/>
    </source>
</evidence>
<name>A0A1I0BWV2_9PROT</name>
<evidence type="ECO:0000313" key="3">
    <source>
        <dbReference type="EMBL" id="SET11507.1"/>
    </source>
</evidence>
<dbReference type="AlphaFoldDB" id="A0A1I0BWV2"/>
<keyword evidence="1" id="KW-0812">Transmembrane</keyword>
<dbReference type="Proteomes" id="UP000183339">
    <property type="component" value="Unassembled WGS sequence"/>
</dbReference>
<dbReference type="InterPro" id="IPR018639">
    <property type="entry name" value="DUF2062"/>
</dbReference>
<organism evidence="3 4">
    <name type="scientific">Nitrosospira multiformis</name>
    <dbReference type="NCBI Taxonomy" id="1231"/>
    <lineage>
        <taxon>Bacteria</taxon>
        <taxon>Pseudomonadati</taxon>
        <taxon>Pseudomonadota</taxon>
        <taxon>Betaproteobacteria</taxon>
        <taxon>Nitrosomonadales</taxon>
        <taxon>Nitrosomonadaceae</taxon>
        <taxon>Nitrosospira</taxon>
    </lineage>
</organism>
<proteinExistence type="predicted"/>
<feature type="domain" description="DUF2062" evidence="2">
    <location>
        <begin position="64"/>
        <end position="216"/>
    </location>
</feature>
<feature type="transmembrane region" description="Helical" evidence="1">
    <location>
        <begin position="184"/>
        <end position="213"/>
    </location>
</feature>
<dbReference type="PANTHER" id="PTHR40547:SF1">
    <property type="entry name" value="SLL0298 PROTEIN"/>
    <property type="match status" value="1"/>
</dbReference>
<feature type="transmembrane region" description="Helical" evidence="1">
    <location>
        <begin position="133"/>
        <end position="154"/>
    </location>
</feature>
<feature type="transmembrane region" description="Helical" evidence="1">
    <location>
        <begin position="77"/>
        <end position="97"/>
    </location>
</feature>
<keyword evidence="1" id="KW-0472">Membrane</keyword>
<reference evidence="3 4" key="1">
    <citation type="submission" date="2016-10" db="EMBL/GenBank/DDBJ databases">
        <authorList>
            <person name="de Groot N.N."/>
        </authorList>
    </citation>
    <scope>NUCLEOTIDE SEQUENCE [LARGE SCALE GENOMIC DNA]</scope>
    <source>
        <strain evidence="3 4">Nl7</strain>
    </source>
</reference>
<dbReference type="EMBL" id="FOHI01000003">
    <property type="protein sequence ID" value="SET11507.1"/>
    <property type="molecule type" value="Genomic_DNA"/>
</dbReference>
<protein>
    <recommendedName>
        <fullName evidence="2">DUF2062 domain-containing protein</fullName>
    </recommendedName>
</protein>
<keyword evidence="1" id="KW-1133">Transmembrane helix</keyword>
<evidence type="ECO:0000259" key="2">
    <source>
        <dbReference type="Pfam" id="PF09835"/>
    </source>
</evidence>
<accession>A0A1I0BWV2</accession>
<dbReference type="Pfam" id="PF09835">
    <property type="entry name" value="DUF2062"/>
    <property type="match status" value="1"/>
</dbReference>
<feature type="transmembrane region" description="Helical" evidence="1">
    <location>
        <begin position="103"/>
        <end position="126"/>
    </location>
</feature>
<gene>
    <name evidence="3" type="ORF">SAMN05216412_103172</name>
</gene>